<dbReference type="GO" id="GO:0016627">
    <property type="term" value="F:oxidoreductase activity, acting on the CH-CH group of donors"/>
    <property type="evidence" value="ECO:0007669"/>
    <property type="project" value="TreeGrafter"/>
</dbReference>
<dbReference type="Proteomes" id="UP000316806">
    <property type="component" value="Chromosome"/>
</dbReference>
<dbReference type="Gene3D" id="2.30.110.10">
    <property type="entry name" value="Electron Transport, Fmn-binding Protein, Chain A"/>
    <property type="match status" value="1"/>
</dbReference>
<reference evidence="3 4" key="1">
    <citation type="journal article" date="2019" name="J. Ind. Microbiol. Biotechnol.">
        <title>The complete genomic sequence of Streptomyces spectabilis NRRL-2792 and identification of secondary metabolite biosynthetic gene clusters.</title>
        <authorList>
            <person name="Sinha A."/>
            <person name="Phillips-Salemka S."/>
            <person name="Niraula T.A."/>
            <person name="Short K.A."/>
            <person name="Niraula N.P."/>
        </authorList>
    </citation>
    <scope>NUCLEOTIDE SEQUENCE [LARGE SCALE GENOMIC DNA]</scope>
    <source>
        <strain evidence="3 4">NRRL 2792</strain>
    </source>
</reference>
<proteinExistence type="predicted"/>
<dbReference type="InterPro" id="IPR052019">
    <property type="entry name" value="F420H2_bilvrd_red/Heme_oxyg"/>
</dbReference>
<evidence type="ECO:0000313" key="4">
    <source>
        <dbReference type="Proteomes" id="UP000316806"/>
    </source>
</evidence>
<keyword evidence="1 3" id="KW-0560">Oxidoreductase</keyword>
<gene>
    <name evidence="3" type="ORF">FH965_17730</name>
</gene>
<dbReference type="InterPro" id="IPR012349">
    <property type="entry name" value="Split_barrel_FMN-bd"/>
</dbReference>
<dbReference type="EMBL" id="CP040916">
    <property type="protein sequence ID" value="QDQ12190.1"/>
    <property type="molecule type" value="Genomic_DNA"/>
</dbReference>
<dbReference type="RefSeq" id="WP_144004056.1">
    <property type="nucleotide sequence ID" value="NZ_CP040916.1"/>
</dbReference>
<evidence type="ECO:0000256" key="2">
    <source>
        <dbReference type="SAM" id="MobiDB-lite"/>
    </source>
</evidence>
<evidence type="ECO:0000313" key="3">
    <source>
        <dbReference type="EMBL" id="QDQ12190.1"/>
    </source>
</evidence>
<feature type="region of interest" description="Disordered" evidence="2">
    <location>
        <begin position="133"/>
        <end position="156"/>
    </location>
</feature>
<dbReference type="GO" id="GO:0070967">
    <property type="term" value="F:coenzyme F420 binding"/>
    <property type="evidence" value="ECO:0007669"/>
    <property type="project" value="TreeGrafter"/>
</dbReference>
<evidence type="ECO:0000256" key="1">
    <source>
        <dbReference type="ARBA" id="ARBA00023002"/>
    </source>
</evidence>
<feature type="region of interest" description="Disordered" evidence="2">
    <location>
        <begin position="63"/>
        <end position="90"/>
    </location>
</feature>
<dbReference type="PANTHER" id="PTHR35176:SF11">
    <property type="entry name" value="PYRIDOXAMINE 5'-PHOSPHATE OXIDASE FAMILY PROTEIN"/>
    <property type="match status" value="1"/>
</dbReference>
<dbReference type="PANTHER" id="PTHR35176">
    <property type="entry name" value="HEME OXYGENASE HI_0854-RELATED"/>
    <property type="match status" value="1"/>
</dbReference>
<dbReference type="InterPro" id="IPR019965">
    <property type="entry name" value="PPOX_F420-dep_Rv2061_put"/>
</dbReference>
<accession>A0A516R953</accession>
<protein>
    <submittedName>
        <fullName evidence="3">PPOX class F420-dependent oxidoreductase</fullName>
        <ecNumber evidence="3">1.-.-.-</ecNumber>
    </submittedName>
</protein>
<sequence>MKPSPARPASPELAPFEKQQAVLLTSHKKDGTGVGTPVHFAVDGDHAYFRTFGRAGKVKRLRRDPQVEIAPSTLRGRPTGPGLRARVRPLERGSGEYARASRLINRKYPVQQGVLVPLMHKFRRDATLHYEVRPLAEAGPAEPSPDRGPGETPPAP</sequence>
<dbReference type="AlphaFoldDB" id="A0A516R953"/>
<dbReference type="SUPFAM" id="SSF50475">
    <property type="entry name" value="FMN-binding split barrel"/>
    <property type="match status" value="1"/>
</dbReference>
<dbReference type="GO" id="GO:0005829">
    <property type="term" value="C:cytosol"/>
    <property type="evidence" value="ECO:0007669"/>
    <property type="project" value="TreeGrafter"/>
</dbReference>
<dbReference type="NCBIfam" id="TIGR03666">
    <property type="entry name" value="Rv2061_F420"/>
    <property type="match status" value="1"/>
</dbReference>
<name>A0A516R953_STRST</name>
<dbReference type="EC" id="1.-.-.-" evidence="3"/>
<organism evidence="3 4">
    <name type="scientific">Streptomyces spectabilis</name>
    <dbReference type="NCBI Taxonomy" id="68270"/>
    <lineage>
        <taxon>Bacteria</taxon>
        <taxon>Bacillati</taxon>
        <taxon>Actinomycetota</taxon>
        <taxon>Actinomycetes</taxon>
        <taxon>Kitasatosporales</taxon>
        <taxon>Streptomycetaceae</taxon>
        <taxon>Streptomyces</taxon>
    </lineage>
</organism>